<evidence type="ECO:0000313" key="2">
    <source>
        <dbReference type="EMBL" id="TNN17771.1"/>
    </source>
</evidence>
<protein>
    <submittedName>
        <fullName evidence="2">COBW domain-containing protein isoform 5</fullName>
    </submittedName>
</protein>
<gene>
    <name evidence="2" type="ORF">EWB00_010835</name>
</gene>
<name>A0A4Z2DMN1_SCHJA</name>
<sequence length="273" mass="30578">MDDVIPDLVYDTKPTSPTSDKVPVMILSGYLGAGKTTLLNYILTHTHNKRIAVLLNDFGEGSAVESSIACNEKDGNLFEEWIELRNGCLCCSLKDASVCAIENLMKKKGKFDYILIETSGLTDPGPVASLFWLDEDLCSQICLDGIVTVLDSKQCMSHLMEFVENGMSEYERQILLADVLIVNKTDLISSSEKTAVVQRIREINSSAKLIETTYSKVDLEDVLDLKIYSNKNDLFWTWESHCTIINSFFNYSPRPDAFIPPPKSVSIHMNRVC</sequence>
<reference evidence="2 3" key="1">
    <citation type="submission" date="2019-03" db="EMBL/GenBank/DDBJ databases">
        <title>An improved genome assembly of the fluke Schistosoma japonicum.</title>
        <authorList>
            <person name="Hu W."/>
            <person name="Luo F."/>
            <person name="Yin M."/>
            <person name="Mo X."/>
            <person name="Sun C."/>
            <person name="Wu Q."/>
            <person name="Zhu B."/>
            <person name="Xiang M."/>
            <person name="Wang J."/>
            <person name="Wang Y."/>
            <person name="Zhang T."/>
            <person name="Xu B."/>
            <person name="Zheng H."/>
            <person name="Feng Z."/>
        </authorList>
    </citation>
    <scope>NUCLEOTIDE SEQUENCE [LARGE SCALE GENOMIC DNA]</scope>
    <source>
        <strain evidence="2">HuSjv2</strain>
        <tissue evidence="2">Worms</tissue>
    </source>
</reference>
<dbReference type="PANTHER" id="PTHR13748">
    <property type="entry name" value="COBW-RELATED"/>
    <property type="match status" value="1"/>
</dbReference>
<dbReference type="Gene3D" id="3.40.50.300">
    <property type="entry name" value="P-loop containing nucleotide triphosphate hydrolases"/>
    <property type="match status" value="1"/>
</dbReference>
<dbReference type="CDD" id="cd03112">
    <property type="entry name" value="CobW-like"/>
    <property type="match status" value="1"/>
</dbReference>
<evidence type="ECO:0000313" key="3">
    <source>
        <dbReference type="Proteomes" id="UP000311919"/>
    </source>
</evidence>
<comment type="caution">
    <text evidence="2">The sequence shown here is derived from an EMBL/GenBank/DDBJ whole genome shotgun (WGS) entry which is preliminary data.</text>
</comment>
<dbReference type="PANTHER" id="PTHR13748:SF31">
    <property type="entry name" value="ZINC-REGULATED GTPASE METALLOPROTEIN ACTIVATOR 1A-RELATED"/>
    <property type="match status" value="1"/>
</dbReference>
<keyword evidence="3" id="KW-1185">Reference proteome</keyword>
<dbReference type="InterPro" id="IPR051316">
    <property type="entry name" value="Zinc-reg_GTPase_activator"/>
</dbReference>
<dbReference type="SUPFAM" id="SSF52540">
    <property type="entry name" value="P-loop containing nucleoside triphosphate hydrolases"/>
    <property type="match status" value="1"/>
</dbReference>
<feature type="domain" description="CobW/HypB/UreG nucleotide-binding" evidence="1">
    <location>
        <begin position="23"/>
        <end position="210"/>
    </location>
</feature>
<dbReference type="Proteomes" id="UP000311919">
    <property type="component" value="Unassembled WGS sequence"/>
</dbReference>
<dbReference type="OrthoDB" id="258627at2759"/>
<dbReference type="InterPro" id="IPR027417">
    <property type="entry name" value="P-loop_NTPase"/>
</dbReference>
<dbReference type="GO" id="GO:0005737">
    <property type="term" value="C:cytoplasm"/>
    <property type="evidence" value="ECO:0007669"/>
    <property type="project" value="TreeGrafter"/>
</dbReference>
<evidence type="ECO:0000259" key="1">
    <source>
        <dbReference type="Pfam" id="PF02492"/>
    </source>
</evidence>
<organism evidence="2 3">
    <name type="scientific">Schistosoma japonicum</name>
    <name type="common">Blood fluke</name>
    <dbReference type="NCBI Taxonomy" id="6182"/>
    <lineage>
        <taxon>Eukaryota</taxon>
        <taxon>Metazoa</taxon>
        <taxon>Spiralia</taxon>
        <taxon>Lophotrochozoa</taxon>
        <taxon>Platyhelminthes</taxon>
        <taxon>Trematoda</taxon>
        <taxon>Digenea</taxon>
        <taxon>Strigeidida</taxon>
        <taxon>Schistosomatoidea</taxon>
        <taxon>Schistosomatidae</taxon>
        <taxon>Schistosoma</taxon>
    </lineage>
</organism>
<dbReference type="InterPro" id="IPR003495">
    <property type="entry name" value="CobW/HypB/UreG_nucleotide-bd"/>
</dbReference>
<dbReference type="AlphaFoldDB" id="A0A4Z2DMN1"/>
<dbReference type="Pfam" id="PF02492">
    <property type="entry name" value="cobW"/>
    <property type="match status" value="1"/>
</dbReference>
<accession>A0A4Z2DMN1</accession>
<dbReference type="EMBL" id="SKCS01000087">
    <property type="protein sequence ID" value="TNN17771.1"/>
    <property type="molecule type" value="Genomic_DNA"/>
</dbReference>
<proteinExistence type="predicted"/>